<dbReference type="CDD" id="cd01392">
    <property type="entry name" value="HTH_LacI"/>
    <property type="match status" value="1"/>
</dbReference>
<organism evidence="6 7">
    <name type="scientific">Desertihabitans brevis</name>
    <dbReference type="NCBI Taxonomy" id="2268447"/>
    <lineage>
        <taxon>Bacteria</taxon>
        <taxon>Bacillati</taxon>
        <taxon>Actinomycetota</taxon>
        <taxon>Actinomycetes</taxon>
        <taxon>Propionibacteriales</taxon>
        <taxon>Propionibacteriaceae</taxon>
        <taxon>Desertihabitans</taxon>
    </lineage>
</organism>
<keyword evidence="7" id="KW-1185">Reference proteome</keyword>
<dbReference type="InterPro" id="IPR046335">
    <property type="entry name" value="LacI/GalR-like_sensor"/>
</dbReference>
<dbReference type="SUPFAM" id="SSF47413">
    <property type="entry name" value="lambda repressor-like DNA-binding domains"/>
    <property type="match status" value="1"/>
</dbReference>
<dbReference type="GO" id="GO:0000976">
    <property type="term" value="F:transcription cis-regulatory region binding"/>
    <property type="evidence" value="ECO:0007669"/>
    <property type="project" value="TreeGrafter"/>
</dbReference>
<gene>
    <name evidence="6" type="ORF">DT076_11530</name>
</gene>
<dbReference type="InterPro" id="IPR028082">
    <property type="entry name" value="Peripla_BP_I"/>
</dbReference>
<protein>
    <submittedName>
        <fullName evidence="6">LacI family transcriptional regulator</fullName>
    </submittedName>
</protein>
<dbReference type="Pfam" id="PF13377">
    <property type="entry name" value="Peripla_BP_3"/>
    <property type="match status" value="1"/>
</dbReference>
<dbReference type="PANTHER" id="PTHR30146:SF109">
    <property type="entry name" value="HTH-TYPE TRANSCRIPTIONAL REGULATOR GALS"/>
    <property type="match status" value="1"/>
</dbReference>
<dbReference type="InterPro" id="IPR000843">
    <property type="entry name" value="HTH_LacI"/>
</dbReference>
<dbReference type="EMBL" id="QOUI01000006">
    <property type="protein sequence ID" value="RCK69561.1"/>
    <property type="molecule type" value="Genomic_DNA"/>
</dbReference>
<dbReference type="Proteomes" id="UP000252770">
    <property type="component" value="Unassembled WGS sequence"/>
</dbReference>
<feature type="region of interest" description="Disordered" evidence="4">
    <location>
        <begin position="1"/>
        <end position="39"/>
    </location>
</feature>
<reference evidence="6 7" key="1">
    <citation type="submission" date="2018-07" db="EMBL/GenBank/DDBJ databases">
        <title>Desertimonas flava gen. nov. sp. nov.</title>
        <authorList>
            <person name="Liu S."/>
        </authorList>
    </citation>
    <scope>NUCLEOTIDE SEQUENCE [LARGE SCALE GENOMIC DNA]</scope>
    <source>
        <strain evidence="6 7">16Sb5-5</strain>
    </source>
</reference>
<dbReference type="GO" id="GO:0003700">
    <property type="term" value="F:DNA-binding transcription factor activity"/>
    <property type="evidence" value="ECO:0007669"/>
    <property type="project" value="TreeGrafter"/>
</dbReference>
<dbReference type="PROSITE" id="PS50932">
    <property type="entry name" value="HTH_LACI_2"/>
    <property type="match status" value="1"/>
</dbReference>
<keyword evidence="3" id="KW-0804">Transcription</keyword>
<dbReference type="InterPro" id="IPR010982">
    <property type="entry name" value="Lambda_DNA-bd_dom_sf"/>
</dbReference>
<dbReference type="PANTHER" id="PTHR30146">
    <property type="entry name" value="LACI-RELATED TRANSCRIPTIONAL REPRESSOR"/>
    <property type="match status" value="1"/>
</dbReference>
<dbReference type="SMART" id="SM00354">
    <property type="entry name" value="HTH_LACI"/>
    <property type="match status" value="1"/>
</dbReference>
<name>A0A367YX95_9ACTN</name>
<proteinExistence type="predicted"/>
<evidence type="ECO:0000256" key="2">
    <source>
        <dbReference type="ARBA" id="ARBA00023125"/>
    </source>
</evidence>
<evidence type="ECO:0000313" key="6">
    <source>
        <dbReference type="EMBL" id="RCK69561.1"/>
    </source>
</evidence>
<evidence type="ECO:0000256" key="1">
    <source>
        <dbReference type="ARBA" id="ARBA00023015"/>
    </source>
</evidence>
<evidence type="ECO:0000256" key="3">
    <source>
        <dbReference type="ARBA" id="ARBA00023163"/>
    </source>
</evidence>
<evidence type="ECO:0000256" key="4">
    <source>
        <dbReference type="SAM" id="MobiDB-lite"/>
    </source>
</evidence>
<dbReference type="AlphaFoldDB" id="A0A367YX95"/>
<evidence type="ECO:0000259" key="5">
    <source>
        <dbReference type="PROSITE" id="PS50932"/>
    </source>
</evidence>
<feature type="domain" description="HTH lacI-type" evidence="5">
    <location>
        <begin position="11"/>
        <end position="65"/>
    </location>
</feature>
<comment type="caution">
    <text evidence="6">The sequence shown here is derived from an EMBL/GenBank/DDBJ whole genome shotgun (WGS) entry which is preliminary data.</text>
</comment>
<accession>A0A367YX95</accession>
<keyword evidence="1" id="KW-0805">Transcription regulation</keyword>
<dbReference type="SUPFAM" id="SSF53822">
    <property type="entry name" value="Periplasmic binding protein-like I"/>
    <property type="match status" value="1"/>
</dbReference>
<keyword evidence="2" id="KW-0238">DNA-binding</keyword>
<dbReference type="Pfam" id="PF00356">
    <property type="entry name" value="LacI"/>
    <property type="match status" value="1"/>
</dbReference>
<evidence type="ECO:0000313" key="7">
    <source>
        <dbReference type="Proteomes" id="UP000252770"/>
    </source>
</evidence>
<dbReference type="Gene3D" id="1.10.260.40">
    <property type="entry name" value="lambda repressor-like DNA-binding domains"/>
    <property type="match status" value="1"/>
</dbReference>
<dbReference type="CDD" id="cd06267">
    <property type="entry name" value="PBP1_LacI_sugar_binding-like"/>
    <property type="match status" value="1"/>
</dbReference>
<sequence>MAEDGQQGRRPTLSDVARHAGVGRGTAGRALSGSGPVSPRVRQAVLRSAEELGYRPHPAARQLRRRRADSVALVVPETEDVVFTDSFFPEVLRAVSTELATAGLQLVLSIPHGDAQREQLCRFAADRHVDGLLLISAHARDPLPGALLAAGVPLVTAGRSPLSGMSWVDVDNAGGARTAVEHLLGRGCRRVVTIAGPQDMSAGADRLAGWREALLSAGHEPVTAMAAAGDFTKTHGEQAMHRLLARWPDLDGVFCASDLLAAGALETLRAAGRRVPDDVAVVGFDDRPLAQHLTPPLTTVRQPVGEIGRQMTRTLLGLIDAPGPAEATSVVLPTHLVRRGSG</sequence>
<dbReference type="RefSeq" id="WP_114126880.1">
    <property type="nucleotide sequence ID" value="NZ_QOUI01000006.1"/>
</dbReference>
<dbReference type="Gene3D" id="3.40.50.2300">
    <property type="match status" value="2"/>
</dbReference>